<keyword evidence="1" id="KW-0597">Phosphoprotein</keyword>
<organism evidence="4 5">
    <name type="scientific">Patella caerulea</name>
    <name type="common">Rayed Mediterranean limpet</name>
    <dbReference type="NCBI Taxonomy" id="87958"/>
    <lineage>
        <taxon>Eukaryota</taxon>
        <taxon>Metazoa</taxon>
        <taxon>Spiralia</taxon>
        <taxon>Lophotrochozoa</taxon>
        <taxon>Mollusca</taxon>
        <taxon>Gastropoda</taxon>
        <taxon>Patellogastropoda</taxon>
        <taxon>Patelloidea</taxon>
        <taxon>Patellidae</taxon>
        <taxon>Patella</taxon>
    </lineage>
</organism>
<reference evidence="4 5" key="1">
    <citation type="submission" date="2024-01" db="EMBL/GenBank/DDBJ databases">
        <title>The genome of the rayed Mediterranean limpet Patella caerulea (Linnaeus, 1758).</title>
        <authorList>
            <person name="Anh-Thu Weber A."/>
            <person name="Halstead-Nussloch G."/>
        </authorList>
    </citation>
    <scope>NUCLEOTIDE SEQUENCE [LARGE SCALE GENOMIC DNA]</scope>
    <source>
        <strain evidence="4">AATW-2023a</strain>
        <tissue evidence="4">Whole specimen</tissue>
    </source>
</reference>
<comment type="caution">
    <text evidence="4">The sequence shown here is derived from an EMBL/GenBank/DDBJ whole genome shotgun (WGS) entry which is preliminary data.</text>
</comment>
<feature type="domain" description="CABIT" evidence="3">
    <location>
        <begin position="33"/>
        <end position="292"/>
    </location>
</feature>
<dbReference type="PANTHER" id="PTHR14454">
    <property type="entry name" value="GRB2-ASSOCIATED AND REGULATOR OF MAPK PROTEIN FAMILY MEMBER"/>
    <property type="match status" value="1"/>
</dbReference>
<feature type="compositionally biased region" description="Basic and acidic residues" evidence="2">
    <location>
        <begin position="425"/>
        <end position="440"/>
    </location>
</feature>
<dbReference type="EMBL" id="JAZGQO010000003">
    <property type="protein sequence ID" value="KAK6188279.1"/>
    <property type="molecule type" value="Genomic_DNA"/>
</dbReference>
<feature type="compositionally biased region" description="Low complexity" evidence="2">
    <location>
        <begin position="457"/>
        <end position="471"/>
    </location>
</feature>
<dbReference type="Proteomes" id="UP001347796">
    <property type="component" value="Unassembled WGS sequence"/>
</dbReference>
<gene>
    <name evidence="4" type="ORF">SNE40_004491</name>
</gene>
<proteinExistence type="predicted"/>
<dbReference type="Pfam" id="PF12736">
    <property type="entry name" value="CABIT"/>
    <property type="match status" value="1"/>
</dbReference>
<evidence type="ECO:0000256" key="2">
    <source>
        <dbReference type="SAM" id="MobiDB-lite"/>
    </source>
</evidence>
<protein>
    <recommendedName>
        <fullName evidence="3">CABIT domain-containing protein</fullName>
    </recommendedName>
</protein>
<sequence length="583" mass="65085">MAAMTDTPLLPVPLWESDVVIPLKDFSSKRPVPGLAKVVKGQYMSIGVSKFSLHKQHQEVYIHSVKMGVKVLAHSLRRVDGTSKRGQPIMKLVPMEQRLAIPIAYQGWFEIASEDGKSARPISSVLELARLFPQRCLVRESIKAYLANGEGKLTAFDKTKIIPAGEQLKLCGDLSFPAPSANTKVKLLRCEDSKGDSVYLSYDQKGLFTPIAGARDVTGVFSIKDIIRRFRLPLTVKLIQGIKPKVDPSRFSTLIRLDWVYTDETAFMSPLEKNHIRILPVPADAQLYLASAVNHDEIKSSEAYRMTLIKCNKMVANYHNTIHLLVNLPESVLRGKKGSSSNVFSSPQKLSEAPQSSIRRSKSREDMLMDEIDTLYQYVRDGGPTPKIKLTYDSDEESYWEEPAYEPLDDFRARVRALESGQKVSYHDKYRPTDPKKINFDADPDITASGNIYGVVTTNTGSSNSNSNNSDEPPPLPPRPSTGTENGTIPKQTPPPLPPRQYIKNSPDQHLQHMESMRSSRSGGKNSSTPSKEKNKHTDSNSSGSGGIRNYLGRDFKDSDLSSRTRGSRESYTARQRIKVLYL</sequence>
<feature type="compositionally biased region" description="Polar residues" evidence="2">
    <location>
        <begin position="338"/>
        <end position="358"/>
    </location>
</feature>
<dbReference type="PANTHER" id="PTHR14454:SF11">
    <property type="entry name" value="SERRANO, ISOFORM F"/>
    <property type="match status" value="1"/>
</dbReference>
<dbReference type="InterPro" id="IPR052281">
    <property type="entry name" value="GAREM"/>
</dbReference>
<feature type="region of interest" description="Disordered" evidence="2">
    <location>
        <begin position="337"/>
        <end position="362"/>
    </location>
</feature>
<dbReference type="AlphaFoldDB" id="A0AAN8JY77"/>
<name>A0AAN8JY77_PATCE</name>
<accession>A0AAN8JY77</accession>
<dbReference type="InterPro" id="IPR025946">
    <property type="entry name" value="CABIT_dom"/>
</dbReference>
<evidence type="ECO:0000313" key="5">
    <source>
        <dbReference type="Proteomes" id="UP001347796"/>
    </source>
</evidence>
<evidence type="ECO:0000259" key="3">
    <source>
        <dbReference type="Pfam" id="PF12736"/>
    </source>
</evidence>
<feature type="region of interest" description="Disordered" evidence="2">
    <location>
        <begin position="422"/>
        <end position="573"/>
    </location>
</feature>
<evidence type="ECO:0000256" key="1">
    <source>
        <dbReference type="ARBA" id="ARBA00022553"/>
    </source>
</evidence>
<keyword evidence="5" id="KW-1185">Reference proteome</keyword>
<feature type="compositionally biased region" description="Polar residues" evidence="2">
    <location>
        <begin position="519"/>
        <end position="530"/>
    </location>
</feature>
<feature type="compositionally biased region" description="Basic and acidic residues" evidence="2">
    <location>
        <begin position="552"/>
        <end position="569"/>
    </location>
</feature>
<evidence type="ECO:0000313" key="4">
    <source>
        <dbReference type="EMBL" id="KAK6188279.1"/>
    </source>
</evidence>